<accession>A0A7R5KTC5</accession>
<keyword evidence="1" id="KW-1185">Reference proteome</keyword>
<organism evidence="1 2">
    <name type="scientific">Pipra filicauda</name>
    <name type="common">Wire-tailed manakin</name>
    <dbReference type="NCBI Taxonomy" id="649802"/>
    <lineage>
        <taxon>Eukaryota</taxon>
        <taxon>Metazoa</taxon>
        <taxon>Chordata</taxon>
        <taxon>Craniata</taxon>
        <taxon>Vertebrata</taxon>
        <taxon>Euteleostomi</taxon>
        <taxon>Archelosauria</taxon>
        <taxon>Archosauria</taxon>
        <taxon>Dinosauria</taxon>
        <taxon>Saurischia</taxon>
        <taxon>Theropoda</taxon>
        <taxon>Coelurosauria</taxon>
        <taxon>Aves</taxon>
        <taxon>Neognathae</taxon>
        <taxon>Neoaves</taxon>
        <taxon>Telluraves</taxon>
        <taxon>Australaves</taxon>
        <taxon>Passeriformes</taxon>
        <taxon>Pipridae</taxon>
        <taxon>Pipra</taxon>
    </lineage>
</organism>
<evidence type="ECO:0000313" key="1">
    <source>
        <dbReference type="Proteomes" id="UP000504627"/>
    </source>
</evidence>
<name>A0A7R5KTC5_9PASS</name>
<dbReference type="InParanoid" id="A0A7R5KTC5"/>
<reference evidence="2" key="1">
    <citation type="submission" date="2025-08" db="UniProtKB">
        <authorList>
            <consortium name="RefSeq"/>
        </authorList>
    </citation>
    <scope>IDENTIFICATION</scope>
    <source>
        <tissue evidence="2">Muscle</tissue>
    </source>
</reference>
<dbReference type="RefSeq" id="XP_039239789.1">
    <property type="nucleotide sequence ID" value="XM_039383855.1"/>
</dbReference>
<dbReference type="Proteomes" id="UP000504627">
    <property type="component" value="Unplaced"/>
</dbReference>
<proteinExistence type="predicted"/>
<evidence type="ECO:0000313" key="2">
    <source>
        <dbReference type="RefSeq" id="XP_039239789.1"/>
    </source>
</evidence>
<dbReference type="GeneID" id="113998093"/>
<dbReference type="AlphaFoldDB" id="A0A7R5KTC5"/>
<sequence>MRIAYPNTIIVSIVTEHGSFKASPGCEEIAECLEDKQELHLPFITAVRSYLTSESSVNLAGGEDFPVQQSSTSLRSQLSRRLVCCHDLVPAPVCHCVPQYACRAPLNPLQSPWSIIASENWACVSNHKCCTRHRRIAGPGYRDPSITQHLPESAAGRCWSLRNHPGWKSAGGQAKQHCWLPGIPFPSVRKDSAEAMLRWTEWCSPCCQPCCSQAISNKFLSMSEQPHLAELAWLFRCRRYLSQLLPDFTKDSCMLLPSRAMACVT</sequence>
<gene>
    <name evidence="2" type="primary">LOC113998093</name>
</gene>
<protein>
    <submittedName>
        <fullName evidence="2">Uncharacterized protein LOC113998093</fullName>
    </submittedName>
</protein>